<name>A0A8T0I729_CERPU</name>
<accession>A0A8T0I729</accession>
<protein>
    <submittedName>
        <fullName evidence="2">Uncharacterized protein</fullName>
    </submittedName>
</protein>
<feature type="compositionally biased region" description="Low complexity" evidence="1">
    <location>
        <begin position="121"/>
        <end position="140"/>
    </location>
</feature>
<feature type="region of interest" description="Disordered" evidence="1">
    <location>
        <begin position="53"/>
        <end position="91"/>
    </location>
</feature>
<organism evidence="2 3">
    <name type="scientific">Ceratodon purpureus</name>
    <name type="common">Fire moss</name>
    <name type="synonym">Dicranum purpureum</name>
    <dbReference type="NCBI Taxonomy" id="3225"/>
    <lineage>
        <taxon>Eukaryota</taxon>
        <taxon>Viridiplantae</taxon>
        <taxon>Streptophyta</taxon>
        <taxon>Embryophyta</taxon>
        <taxon>Bryophyta</taxon>
        <taxon>Bryophytina</taxon>
        <taxon>Bryopsida</taxon>
        <taxon>Dicranidae</taxon>
        <taxon>Pseudoditrichales</taxon>
        <taxon>Ditrichaceae</taxon>
        <taxon>Ceratodon</taxon>
    </lineage>
</organism>
<evidence type="ECO:0000313" key="2">
    <source>
        <dbReference type="EMBL" id="KAG0578856.1"/>
    </source>
</evidence>
<evidence type="ECO:0000256" key="1">
    <source>
        <dbReference type="SAM" id="MobiDB-lite"/>
    </source>
</evidence>
<proteinExistence type="predicted"/>
<keyword evidence="3" id="KW-1185">Reference proteome</keyword>
<reference evidence="2" key="1">
    <citation type="submission" date="2020-06" db="EMBL/GenBank/DDBJ databases">
        <title>WGS assembly of Ceratodon purpureus strain R40.</title>
        <authorList>
            <person name="Carey S.B."/>
            <person name="Jenkins J."/>
            <person name="Shu S."/>
            <person name="Lovell J.T."/>
            <person name="Sreedasyam A."/>
            <person name="Maumus F."/>
            <person name="Tiley G.P."/>
            <person name="Fernandez-Pozo N."/>
            <person name="Barry K."/>
            <person name="Chen C."/>
            <person name="Wang M."/>
            <person name="Lipzen A."/>
            <person name="Daum C."/>
            <person name="Saski C.A."/>
            <person name="Payton A.C."/>
            <person name="Mcbreen J.C."/>
            <person name="Conrad R.E."/>
            <person name="Kollar L.M."/>
            <person name="Olsson S."/>
            <person name="Huttunen S."/>
            <person name="Landis J.B."/>
            <person name="Wickett N.J."/>
            <person name="Johnson M.G."/>
            <person name="Rensing S.A."/>
            <person name="Grimwood J."/>
            <person name="Schmutz J."/>
            <person name="Mcdaniel S.F."/>
        </authorList>
    </citation>
    <scope>NUCLEOTIDE SEQUENCE</scope>
    <source>
        <strain evidence="2">R40</strain>
    </source>
</reference>
<gene>
    <name evidence="2" type="ORF">KC19_4G054600</name>
</gene>
<evidence type="ECO:0000313" key="3">
    <source>
        <dbReference type="Proteomes" id="UP000822688"/>
    </source>
</evidence>
<comment type="caution">
    <text evidence="2">The sequence shown here is derived from an EMBL/GenBank/DDBJ whole genome shotgun (WGS) entry which is preliminary data.</text>
</comment>
<dbReference type="Proteomes" id="UP000822688">
    <property type="component" value="Chromosome 4"/>
</dbReference>
<dbReference type="AlphaFoldDB" id="A0A8T0I729"/>
<dbReference type="EMBL" id="CM026424">
    <property type="protein sequence ID" value="KAG0578856.1"/>
    <property type="molecule type" value="Genomic_DNA"/>
</dbReference>
<feature type="region of interest" description="Disordered" evidence="1">
    <location>
        <begin position="104"/>
        <end position="147"/>
    </location>
</feature>
<sequence length="189" mass="21095">MTKEVSSGTYQIHTYAYNFNSNSTTSSNPAAPPKLQSFTSTQFRHNLPIHKRSLYTPQPCLPSKIQKPIHQAPNKSRKQATQPSESSAGHHHNKINTLLRQTIQTSPTPTHHHHSKLPNFQPSTSKPTPRPQSTPQTPHTITTPWCPLSTGLAQIGLQPSPRGTTPQHHTLECNKISKLPQYKLSNNRT</sequence>